<evidence type="ECO:0000256" key="2">
    <source>
        <dbReference type="ARBA" id="ARBA00006305"/>
    </source>
</evidence>
<feature type="compositionally biased region" description="Low complexity" evidence="18">
    <location>
        <begin position="1251"/>
        <end position="1264"/>
    </location>
</feature>
<keyword evidence="7 19" id="KW-0812">Transmembrane</keyword>
<dbReference type="Pfam" id="PF00520">
    <property type="entry name" value="Ion_trans"/>
    <property type="match status" value="1"/>
</dbReference>
<feature type="region of interest" description="Disordered" evidence="18">
    <location>
        <begin position="1100"/>
        <end position="1143"/>
    </location>
</feature>
<dbReference type="SUPFAM" id="SSF81324">
    <property type="entry name" value="Voltage-gated potassium channels"/>
    <property type="match status" value="1"/>
</dbReference>
<organism evidence="21">
    <name type="scientific">Schistocephalus solidus</name>
    <name type="common">Tapeworm</name>
    <dbReference type="NCBI Taxonomy" id="70667"/>
    <lineage>
        <taxon>Eukaryota</taxon>
        <taxon>Metazoa</taxon>
        <taxon>Spiralia</taxon>
        <taxon>Lophotrochozoa</taxon>
        <taxon>Platyhelminthes</taxon>
        <taxon>Cestoda</taxon>
        <taxon>Eucestoda</taxon>
        <taxon>Diphyllobothriidea</taxon>
        <taxon>Diphyllobothriidae</taxon>
        <taxon>Schistocephalus</taxon>
    </lineage>
</organism>
<feature type="region of interest" description="Disordered" evidence="18">
    <location>
        <begin position="392"/>
        <end position="413"/>
    </location>
</feature>
<feature type="region of interest" description="Disordered" evidence="18">
    <location>
        <begin position="326"/>
        <end position="346"/>
    </location>
</feature>
<dbReference type="GO" id="GO:0005249">
    <property type="term" value="F:voltage-gated potassium channel activity"/>
    <property type="evidence" value="ECO:0007669"/>
    <property type="project" value="InterPro"/>
</dbReference>
<evidence type="ECO:0000256" key="13">
    <source>
        <dbReference type="ARBA" id="ARBA00023149"/>
    </source>
</evidence>
<comment type="catalytic activity">
    <reaction evidence="17">
        <text>Na(+)(in) = Na(+)(out)</text>
        <dbReference type="Rhea" id="RHEA:34963"/>
        <dbReference type="ChEBI" id="CHEBI:29101"/>
    </reaction>
</comment>
<keyword evidence="3" id="KW-0813">Transport</keyword>
<accession>A0A0X3NJC3</accession>
<proteinExistence type="inferred from homology"/>
<evidence type="ECO:0000256" key="18">
    <source>
        <dbReference type="SAM" id="MobiDB-lite"/>
    </source>
</evidence>
<evidence type="ECO:0000259" key="20">
    <source>
        <dbReference type="PROSITE" id="PS50042"/>
    </source>
</evidence>
<evidence type="ECO:0000313" key="21">
    <source>
        <dbReference type="EMBL" id="JAP39543.1"/>
    </source>
</evidence>
<evidence type="ECO:0000256" key="4">
    <source>
        <dbReference type="ARBA" id="ARBA00022461"/>
    </source>
</evidence>
<dbReference type="InterPro" id="IPR051413">
    <property type="entry name" value="K/Na_HCN_channel"/>
</dbReference>
<dbReference type="GO" id="GO:0030552">
    <property type="term" value="F:cAMP binding"/>
    <property type="evidence" value="ECO:0007669"/>
    <property type="project" value="UniProtKB-KW"/>
</dbReference>
<name>A0A0X3NJC3_SCHSO</name>
<dbReference type="Gene3D" id="1.10.287.630">
    <property type="entry name" value="Helix hairpin bin"/>
    <property type="match status" value="1"/>
</dbReference>
<dbReference type="CDD" id="cd00038">
    <property type="entry name" value="CAP_ED"/>
    <property type="match status" value="1"/>
</dbReference>
<dbReference type="EMBL" id="GEEE01023682">
    <property type="protein sequence ID" value="JAP39543.1"/>
    <property type="molecule type" value="Transcribed_RNA"/>
</dbReference>
<dbReference type="Pfam" id="PF08412">
    <property type="entry name" value="Ion_trans_N"/>
    <property type="match status" value="1"/>
</dbReference>
<reference evidence="21" key="1">
    <citation type="submission" date="2016-01" db="EMBL/GenBank/DDBJ databases">
        <title>Reference transcriptome for the parasite Schistocephalus solidus: insights into the molecular evolution of parasitism.</title>
        <authorList>
            <person name="Hebert F.O."/>
            <person name="Grambauer S."/>
            <person name="Barber I."/>
            <person name="Landry C.R."/>
            <person name="Aubin-Horth N."/>
        </authorList>
    </citation>
    <scope>NUCLEOTIDE SEQUENCE</scope>
</reference>
<feature type="region of interest" description="Disordered" evidence="18">
    <location>
        <begin position="1201"/>
        <end position="1234"/>
    </location>
</feature>
<dbReference type="InterPro" id="IPR018490">
    <property type="entry name" value="cNMP-bd_dom_sf"/>
</dbReference>
<dbReference type="AlphaFoldDB" id="A0A0X3NJC3"/>
<protein>
    <recommendedName>
        <fullName evidence="20">Cyclic nucleotide-binding domain-containing protein</fullName>
    </recommendedName>
</protein>
<keyword evidence="15" id="KW-1071">Ligand-gated ion channel</keyword>
<dbReference type="PRINTS" id="PR01463">
    <property type="entry name" value="EAGCHANLFMLY"/>
</dbReference>
<evidence type="ECO:0000256" key="10">
    <source>
        <dbReference type="ARBA" id="ARBA00023053"/>
    </source>
</evidence>
<evidence type="ECO:0000256" key="16">
    <source>
        <dbReference type="ARBA" id="ARBA00023303"/>
    </source>
</evidence>
<feature type="compositionally biased region" description="Basic and acidic residues" evidence="18">
    <location>
        <begin position="1217"/>
        <end position="1228"/>
    </location>
</feature>
<feature type="non-terminal residue" evidence="21">
    <location>
        <position position="1"/>
    </location>
</feature>
<evidence type="ECO:0000256" key="11">
    <source>
        <dbReference type="ARBA" id="ARBA00023065"/>
    </source>
</evidence>
<evidence type="ECO:0000256" key="19">
    <source>
        <dbReference type="SAM" id="Phobius"/>
    </source>
</evidence>
<dbReference type="Pfam" id="PF00027">
    <property type="entry name" value="cNMP_binding"/>
    <property type="match status" value="1"/>
</dbReference>
<evidence type="ECO:0000256" key="12">
    <source>
        <dbReference type="ARBA" id="ARBA00023136"/>
    </source>
</evidence>
<dbReference type="PROSITE" id="PS50042">
    <property type="entry name" value="CNMP_BINDING_3"/>
    <property type="match status" value="1"/>
</dbReference>
<keyword evidence="13" id="KW-0114">cAMP</keyword>
<feature type="domain" description="Cyclic nucleotide-binding" evidence="20">
    <location>
        <begin position="912"/>
        <end position="1028"/>
    </location>
</feature>
<comment type="subcellular location">
    <subcellularLocation>
        <location evidence="1">Cell membrane</location>
        <topology evidence="1">Multi-pass membrane protein</topology>
    </subcellularLocation>
</comment>
<keyword evidence="4" id="KW-0894">Sodium channel</keyword>
<keyword evidence="16" id="KW-0407">Ion channel</keyword>
<feature type="transmembrane region" description="Helical" evidence="19">
    <location>
        <begin position="732"/>
        <end position="756"/>
    </location>
</feature>
<keyword evidence="11" id="KW-0406">Ion transport</keyword>
<dbReference type="PROSITE" id="PS00888">
    <property type="entry name" value="CNMP_BINDING_1"/>
    <property type="match status" value="1"/>
</dbReference>
<evidence type="ECO:0000256" key="8">
    <source>
        <dbReference type="ARBA" id="ARBA00022741"/>
    </source>
</evidence>
<evidence type="ECO:0000256" key="9">
    <source>
        <dbReference type="ARBA" id="ARBA00022989"/>
    </source>
</evidence>
<dbReference type="InterPro" id="IPR005821">
    <property type="entry name" value="Ion_trans_dom"/>
</dbReference>
<dbReference type="InterPro" id="IPR013621">
    <property type="entry name" value="Ion_trans_N"/>
</dbReference>
<keyword evidence="5" id="KW-1003">Cell membrane</keyword>
<keyword evidence="8" id="KW-0547">Nucleotide-binding</keyword>
<sequence length="1270" mass="144040">FTRYNHQSVKLPKGFALGIYFALDQNTCGLDSFFNTSTISNVLGAMGSRRLQYREAQKRQRSQNILPSSAFDSIATSSRSFQIDSPIDEECKGFYEAFVDRQFKNSQSRSFDRDTGQSHPYRRDLHALFVRTVSIDDPYFEHFKRVDEAIEQPLLPGVPCVQMEYLEKEKKKSSHSSLISEQKFSKPEEEVYSDPPSGSYPSDKKVMETSPMDAGLTYPEDSNEIEILEKTFNTIQNSRQTLCFSKSPGCRQKVNLTEGHTKVRLQRSTTYADGDETLLAERIPRVAPNPMSGSQSKVYTNSFESHVAQPAPTSITTYAYHPLGIRPPRTSRLSKMRSLQRSRTTESRISNIKNNIGYKDYCPIASDDEISSPLDFIPECSNLALHPEEVTRPPSAYYSSSSAPPSTEKIERPAPMPQMSLQSMSVGAEPLINKKKRSQLDVATQFHDYDASRLQGEKIGSIGTGTCKTDSHLPSTPLQSSSLGDAWQPHVEFATANRTSPLDGPRPINAAAVADGHLEDIIDPTKQSTSSFLKEQFFAFFQPSDNKLAMKLFGSKSALNRERKRQQQEGKWIIHPCSSFRFYWDLIMLILLIANLIILPVAISFFNDDLRAHWIIFNSVSDAVFIADIAVKFRTGVIANDFEDEIILDPKEIARRYVRSWFLLDLISSIPMDYIFWMLNKRENYNQILTAGRTLRILRLAKLLSILRLLRLTRLVRYVSQWEEFLNIASKFMGIFNLVLLMLLLGHWNACLQFLIPLLMAFPEDSWVQRCKLKDADWFEQYTWALFKAMSHMLSIGYGRFPPTSISEAWITIVSMMTGATCYALFVGHAAALIQSFDTSKRLYREKFKQVEEYMAYRKLPRALRQRIADYYEHRYQRKMFDEAQILAELSECLREQIINYNCRELVAAVPFFTYADPDFVSEVVTNLKFEVFQPGDLIIKEGTIGTKMYFIQEGMVDIITKDGEVATTLSDGSYFGEICLLTNAKRVASVRAVMYSNLYSLDRDSFVAVLNSYPLMRRTMESVAAERLSKIGQNPAIVSSREDLTADLSLVKEIVSSVVTSDESDTSSEGKTLEITSKDDLSSSRNKLRWVIGKTRKNKGSTASSEKLETVEEDSGSTEKEGNHRFLSVPKPQSRKRSSHRTLALSGVSKLFQRGGVFGEHTDDESEAYLFWDRERQKRRRRSHLPQVHLKTEQARLTAEKNAKGRTHSFFTPSRSADEFLEKDSKPRSGSGSLLMCKSAPLFSASAVPSTTEQVTTTGTVSENIQSLK</sequence>
<evidence type="ECO:0000256" key="3">
    <source>
        <dbReference type="ARBA" id="ARBA00022448"/>
    </source>
</evidence>
<dbReference type="Gene3D" id="1.10.287.70">
    <property type="match status" value="1"/>
</dbReference>
<dbReference type="InterPro" id="IPR000595">
    <property type="entry name" value="cNMP-bd_dom"/>
</dbReference>
<keyword evidence="6" id="KW-0116">cAMP-binding</keyword>
<dbReference type="PANTHER" id="PTHR45689">
    <property type="entry name" value="I[[H]] CHANNEL, ISOFORM E"/>
    <property type="match status" value="1"/>
</dbReference>
<feature type="compositionally biased region" description="Low complexity" evidence="18">
    <location>
        <begin position="393"/>
        <end position="406"/>
    </location>
</feature>
<dbReference type="InterPro" id="IPR003938">
    <property type="entry name" value="K_chnl_volt-dep_EAG/ELK/ERG"/>
</dbReference>
<feature type="region of interest" description="Disordered" evidence="18">
    <location>
        <begin position="1247"/>
        <end position="1270"/>
    </location>
</feature>
<keyword evidence="12 19" id="KW-0472">Membrane</keyword>
<dbReference type="GO" id="GO:0003254">
    <property type="term" value="P:regulation of membrane depolarization"/>
    <property type="evidence" value="ECO:0007669"/>
    <property type="project" value="TreeGrafter"/>
</dbReference>
<keyword evidence="14" id="KW-0739">Sodium transport</keyword>
<dbReference type="PANTHER" id="PTHR45689:SF5">
    <property type="entry name" value="I[[H]] CHANNEL, ISOFORM E"/>
    <property type="match status" value="1"/>
</dbReference>
<dbReference type="GO" id="GO:0098855">
    <property type="term" value="C:HCN channel complex"/>
    <property type="evidence" value="ECO:0007669"/>
    <property type="project" value="TreeGrafter"/>
</dbReference>
<evidence type="ECO:0000256" key="15">
    <source>
        <dbReference type="ARBA" id="ARBA00023286"/>
    </source>
</evidence>
<dbReference type="GO" id="GO:0005272">
    <property type="term" value="F:sodium channel activity"/>
    <property type="evidence" value="ECO:0007669"/>
    <property type="project" value="UniProtKB-KW"/>
</dbReference>
<evidence type="ECO:0000256" key="17">
    <source>
        <dbReference type="ARBA" id="ARBA00036239"/>
    </source>
</evidence>
<feature type="transmembrane region" description="Helical" evidence="19">
    <location>
        <begin position="582"/>
        <end position="606"/>
    </location>
</feature>
<evidence type="ECO:0000256" key="6">
    <source>
        <dbReference type="ARBA" id="ARBA00022566"/>
    </source>
</evidence>
<dbReference type="InterPro" id="IPR014710">
    <property type="entry name" value="RmlC-like_jellyroll"/>
</dbReference>
<dbReference type="SUPFAM" id="SSF51206">
    <property type="entry name" value="cAMP-binding domain-like"/>
    <property type="match status" value="1"/>
</dbReference>
<comment type="similarity">
    <text evidence="2">Belongs to the potassium channel HCN family.</text>
</comment>
<dbReference type="InterPro" id="IPR018488">
    <property type="entry name" value="cNMP-bd_CS"/>
</dbReference>
<dbReference type="Gene3D" id="2.60.120.10">
    <property type="entry name" value="Jelly Rolls"/>
    <property type="match status" value="1"/>
</dbReference>
<feature type="region of interest" description="Disordered" evidence="18">
    <location>
        <begin position="171"/>
        <end position="218"/>
    </location>
</feature>
<evidence type="ECO:0000256" key="1">
    <source>
        <dbReference type="ARBA" id="ARBA00004651"/>
    </source>
</evidence>
<keyword evidence="9 19" id="KW-1133">Transmembrane helix</keyword>
<gene>
    <name evidence="21" type="ORF">TR88662</name>
</gene>
<dbReference type="SMART" id="SM00100">
    <property type="entry name" value="cNMP"/>
    <property type="match status" value="1"/>
</dbReference>
<keyword evidence="10" id="KW-0915">Sodium</keyword>
<evidence type="ECO:0000256" key="5">
    <source>
        <dbReference type="ARBA" id="ARBA00022475"/>
    </source>
</evidence>
<evidence type="ECO:0000256" key="7">
    <source>
        <dbReference type="ARBA" id="ARBA00022692"/>
    </source>
</evidence>
<evidence type="ECO:0000256" key="14">
    <source>
        <dbReference type="ARBA" id="ARBA00023201"/>
    </source>
</evidence>